<evidence type="ECO:0000313" key="2">
    <source>
        <dbReference type="Proteomes" id="UP000285146"/>
    </source>
</evidence>
<organism evidence="1 2">
    <name type="scientific">Cytospora leucostoma</name>
    <dbReference type="NCBI Taxonomy" id="1230097"/>
    <lineage>
        <taxon>Eukaryota</taxon>
        <taxon>Fungi</taxon>
        <taxon>Dikarya</taxon>
        <taxon>Ascomycota</taxon>
        <taxon>Pezizomycotina</taxon>
        <taxon>Sordariomycetes</taxon>
        <taxon>Sordariomycetidae</taxon>
        <taxon>Diaporthales</taxon>
        <taxon>Cytosporaceae</taxon>
        <taxon>Cytospora</taxon>
    </lineage>
</organism>
<proteinExistence type="predicted"/>
<protein>
    <submittedName>
        <fullName evidence="1">Uncharacterized protein</fullName>
    </submittedName>
</protein>
<dbReference type="InParanoid" id="A0A423XL17"/>
<dbReference type="EMBL" id="LKEB01000003">
    <property type="protein sequence ID" value="ROW17188.1"/>
    <property type="molecule type" value="Genomic_DNA"/>
</dbReference>
<evidence type="ECO:0000313" key="1">
    <source>
        <dbReference type="EMBL" id="ROW17188.1"/>
    </source>
</evidence>
<reference evidence="1 2" key="1">
    <citation type="submission" date="2015-09" db="EMBL/GenBank/DDBJ databases">
        <title>Host preference determinants of Valsa canker pathogens revealed by comparative genomics.</title>
        <authorList>
            <person name="Yin Z."/>
            <person name="Huang L."/>
        </authorList>
    </citation>
    <scope>NUCLEOTIDE SEQUENCE [LARGE SCALE GENOMIC DNA]</scope>
    <source>
        <strain evidence="1 2">SXYLt</strain>
    </source>
</reference>
<sequence>MSAPRVGAGPAIVRYLVYFPKYSPILEGDTDILVDQKKQEDETTLWIAKPDEGQRDTASHLRQFSVVTDA</sequence>
<accession>A0A423XL17</accession>
<name>A0A423XL17_9PEZI</name>
<dbReference type="Proteomes" id="UP000285146">
    <property type="component" value="Unassembled WGS sequence"/>
</dbReference>
<gene>
    <name evidence="1" type="ORF">VPNG_01145</name>
</gene>
<dbReference type="AlphaFoldDB" id="A0A423XL17"/>
<comment type="caution">
    <text evidence="1">The sequence shown here is derived from an EMBL/GenBank/DDBJ whole genome shotgun (WGS) entry which is preliminary data.</text>
</comment>
<keyword evidence="2" id="KW-1185">Reference proteome</keyword>